<comment type="caution">
    <text evidence="4">The sequence shown here is derived from an EMBL/GenBank/DDBJ whole genome shotgun (WGS) entry which is preliminary data.</text>
</comment>
<proteinExistence type="inferred from homology"/>
<keyword evidence="3" id="KW-0812">Transmembrane</keyword>
<dbReference type="PANTHER" id="PTHR34295">
    <property type="entry name" value="BIOTIN TRANSPORTER BIOY"/>
    <property type="match status" value="1"/>
</dbReference>
<accession>A0ABS9CM91</accession>
<dbReference type="PANTHER" id="PTHR34295:SF1">
    <property type="entry name" value="BIOTIN TRANSPORTER BIOY"/>
    <property type="match status" value="1"/>
</dbReference>
<keyword evidence="3" id="KW-1133">Transmembrane helix</keyword>
<feature type="transmembrane region" description="Helical" evidence="3">
    <location>
        <begin position="113"/>
        <end position="137"/>
    </location>
</feature>
<feature type="transmembrane region" description="Helical" evidence="3">
    <location>
        <begin position="33"/>
        <end position="51"/>
    </location>
</feature>
<comment type="subcellular location">
    <subcellularLocation>
        <location evidence="2">Cell membrane</location>
        <topology evidence="2">Multi-pass membrane protein</topology>
    </subcellularLocation>
</comment>
<dbReference type="Proteomes" id="UP001299220">
    <property type="component" value="Unassembled WGS sequence"/>
</dbReference>
<reference evidence="4 5" key="1">
    <citation type="submission" date="2020-12" db="EMBL/GenBank/DDBJ databases">
        <title>Whole genome sequences of gut porcine anaerobes.</title>
        <authorList>
            <person name="Kubasova T."/>
            <person name="Jahodarova E."/>
            <person name="Rychlik I."/>
        </authorList>
    </citation>
    <scope>NUCLEOTIDE SEQUENCE [LARGE SCALE GENOMIC DNA]</scope>
    <source>
        <strain evidence="4 5">An867</strain>
    </source>
</reference>
<feature type="transmembrane region" description="Helical" evidence="3">
    <location>
        <begin position="84"/>
        <end position="106"/>
    </location>
</feature>
<evidence type="ECO:0000256" key="3">
    <source>
        <dbReference type="SAM" id="Phobius"/>
    </source>
</evidence>
<keyword evidence="2" id="KW-0813">Transport</keyword>
<name>A0ABS9CM91_9FIRM</name>
<dbReference type="Gene3D" id="1.10.1760.20">
    <property type="match status" value="1"/>
</dbReference>
<comment type="similarity">
    <text evidence="1 2">Belongs to the BioY family.</text>
</comment>
<feature type="transmembrane region" description="Helical" evidence="3">
    <location>
        <begin position="7"/>
        <end position="27"/>
    </location>
</feature>
<keyword evidence="2 3" id="KW-0472">Membrane</keyword>
<dbReference type="RefSeq" id="WP_235323103.1">
    <property type="nucleotide sequence ID" value="NZ_JAFBIT010000001.1"/>
</dbReference>
<evidence type="ECO:0000256" key="1">
    <source>
        <dbReference type="ARBA" id="ARBA00010692"/>
    </source>
</evidence>
<protein>
    <recommendedName>
        <fullName evidence="2">Biotin transporter</fullName>
    </recommendedName>
</protein>
<feature type="transmembrane region" description="Helical" evidence="3">
    <location>
        <begin position="58"/>
        <end position="78"/>
    </location>
</feature>
<dbReference type="PIRSF" id="PIRSF016661">
    <property type="entry name" value="BioY"/>
    <property type="match status" value="1"/>
</dbReference>
<dbReference type="Pfam" id="PF02632">
    <property type="entry name" value="BioY"/>
    <property type="match status" value="1"/>
</dbReference>
<keyword evidence="5" id="KW-1185">Reference proteome</keyword>
<evidence type="ECO:0000313" key="4">
    <source>
        <dbReference type="EMBL" id="MCF2652083.1"/>
    </source>
</evidence>
<evidence type="ECO:0000313" key="5">
    <source>
        <dbReference type="Proteomes" id="UP001299220"/>
    </source>
</evidence>
<evidence type="ECO:0000256" key="2">
    <source>
        <dbReference type="PIRNR" id="PIRNR016661"/>
    </source>
</evidence>
<dbReference type="InterPro" id="IPR003784">
    <property type="entry name" value="BioY"/>
</dbReference>
<organism evidence="4 5">
    <name type="scientific">Anaeromassilibacillus senegalensis</name>
    <dbReference type="NCBI Taxonomy" id="1673717"/>
    <lineage>
        <taxon>Bacteria</taxon>
        <taxon>Bacillati</taxon>
        <taxon>Bacillota</taxon>
        <taxon>Clostridia</taxon>
        <taxon>Eubacteriales</taxon>
        <taxon>Acutalibacteraceae</taxon>
        <taxon>Anaeromassilibacillus</taxon>
    </lineage>
</organism>
<sequence length="183" mass="18566">MKSNREKIIQIVMVGVFAAVLAVLSQISIPLPTGIPVTMQTFAVALCGYALGWKRGTLATAVYIALGAVGLPVFAGFSGGVGSLVGLAGGYIWGFLPMAALCGVGLKMNHRVLAIVLGIAGLAACHLLGSIQFAVISGTGPLESFLIASAPYLVKDVISVAAAYGVAMALTFSLKKGGIQLST</sequence>
<keyword evidence="2" id="KW-1003">Cell membrane</keyword>
<dbReference type="EMBL" id="JAFBIT010000001">
    <property type="protein sequence ID" value="MCF2652083.1"/>
    <property type="molecule type" value="Genomic_DNA"/>
</dbReference>
<gene>
    <name evidence="4" type="ORF">JQM67_05655</name>
</gene>